<organism evidence="3 4">
    <name type="scientific">Thermomonas haemolytica</name>
    <dbReference type="NCBI Taxonomy" id="141949"/>
    <lineage>
        <taxon>Bacteria</taxon>
        <taxon>Pseudomonadati</taxon>
        <taxon>Pseudomonadota</taxon>
        <taxon>Gammaproteobacteria</taxon>
        <taxon>Lysobacterales</taxon>
        <taxon>Lysobacteraceae</taxon>
        <taxon>Thermomonas</taxon>
    </lineage>
</organism>
<dbReference type="Pfam" id="PF22106">
    <property type="entry name" value="NGO1945_C"/>
    <property type="match status" value="1"/>
</dbReference>
<keyword evidence="4" id="KW-1185">Reference proteome</keyword>
<sequence length="250" mass="27742">MSALHAQLHALAAHVRDPATHPGPPGIPERRLRVYRKLVRNTLATLLGGTFPVLRTTLGPRDWSALLERFLREHHSRTPLFPQLGREFTAFLANIEDPARPWLAELADYEWAELGLQLADATPPPHTPDADLLDGIPQLSPLAWPRAYRWPVQQIGPGFQPTTPPAQPTLLLLRRDEAGCVHFAQLSPLLYCLLERADGNTTHSSRALLLQLAAEAGQPDTAAVLREALPMLARLRQEGVLVWRAAGREE</sequence>
<feature type="domain" description="NGO1945-like C-terminal" evidence="2">
    <location>
        <begin position="140"/>
        <end position="236"/>
    </location>
</feature>
<dbReference type="Pfam" id="PF09836">
    <property type="entry name" value="DUF2063"/>
    <property type="match status" value="1"/>
</dbReference>
<dbReference type="OrthoDB" id="4146344at2"/>
<evidence type="ECO:0000313" key="3">
    <source>
        <dbReference type="EMBL" id="TCT24915.1"/>
    </source>
</evidence>
<proteinExistence type="predicted"/>
<comment type="caution">
    <text evidence="3">The sequence shown here is derived from an EMBL/GenBank/DDBJ whole genome shotgun (WGS) entry which is preliminary data.</text>
</comment>
<feature type="domain" description="Putative DNA-binding" evidence="1">
    <location>
        <begin position="9"/>
        <end position="92"/>
    </location>
</feature>
<evidence type="ECO:0000259" key="2">
    <source>
        <dbReference type="Pfam" id="PF22106"/>
    </source>
</evidence>
<dbReference type="RefSeq" id="WP_114959626.1">
    <property type="nucleotide sequence ID" value="NZ_MSZW01000044.1"/>
</dbReference>
<dbReference type="InterPro" id="IPR018640">
    <property type="entry name" value="DUF2063"/>
</dbReference>
<dbReference type="Proteomes" id="UP000295414">
    <property type="component" value="Unassembled WGS sequence"/>
</dbReference>
<dbReference type="Gene3D" id="3.90.930.50">
    <property type="match status" value="1"/>
</dbReference>
<evidence type="ECO:0000259" key="1">
    <source>
        <dbReference type="Pfam" id="PF09836"/>
    </source>
</evidence>
<protein>
    <submittedName>
        <fullName evidence="3">Uncharacterized protein</fullName>
    </submittedName>
</protein>
<gene>
    <name evidence="3" type="ORF">EDC34_103260</name>
</gene>
<name>A0A4R3N719_9GAMM</name>
<dbReference type="AlphaFoldDB" id="A0A4R3N719"/>
<evidence type="ECO:0000313" key="4">
    <source>
        <dbReference type="Proteomes" id="UP000295414"/>
    </source>
</evidence>
<dbReference type="EMBL" id="SMAP01000003">
    <property type="protein sequence ID" value="TCT24915.1"/>
    <property type="molecule type" value="Genomic_DNA"/>
</dbReference>
<dbReference type="InterPro" id="IPR044922">
    <property type="entry name" value="DUF2063_N_sf"/>
</dbReference>
<accession>A0A4R3N719</accession>
<dbReference type="InterPro" id="IPR054098">
    <property type="entry name" value="NGO1945-like_C"/>
</dbReference>
<reference evidence="3 4" key="1">
    <citation type="submission" date="2019-03" db="EMBL/GenBank/DDBJ databases">
        <title>Genomic Encyclopedia of Type Strains, Phase IV (KMG-IV): sequencing the most valuable type-strain genomes for metagenomic binning, comparative biology and taxonomic classification.</title>
        <authorList>
            <person name="Goeker M."/>
        </authorList>
    </citation>
    <scope>NUCLEOTIDE SEQUENCE [LARGE SCALE GENOMIC DNA]</scope>
    <source>
        <strain evidence="3 4">DSM 13605</strain>
    </source>
</reference>
<dbReference type="Gene3D" id="1.10.150.690">
    <property type="entry name" value="DUF2063"/>
    <property type="match status" value="1"/>
</dbReference>